<reference evidence="1" key="1">
    <citation type="journal article" date="2017" name="Front. Cell. Infect. Microbiol.">
        <title>The Distinct Transcriptional Response of the Midgut of Amblyomma sculptum and Amblyomma aureolatum Ticks to Rickettsia rickettsii Correlates to Their Differences in Susceptibility to Infection.</title>
        <authorList>
            <person name="Martins L.A."/>
            <person name="Galletti M.F.B.M."/>
            <person name="Ribeiro J.M."/>
            <person name="Fujita A."/>
            <person name="Costa F.B."/>
            <person name="Labruna M.B."/>
            <person name="Daffre S."/>
            <person name="Fogaca A.C."/>
        </authorList>
    </citation>
    <scope>NUCLEOTIDE SEQUENCE</scope>
</reference>
<dbReference type="AlphaFoldDB" id="A0A1E1X0H2"/>
<dbReference type="PANTHER" id="PTHR33198:SF19">
    <property type="entry name" value="CCHC-TYPE DOMAIN-CONTAINING PROTEIN"/>
    <property type="match status" value="1"/>
</dbReference>
<proteinExistence type="evidence at transcript level"/>
<dbReference type="EMBL" id="GFAC01006415">
    <property type="protein sequence ID" value="JAT92773.1"/>
    <property type="molecule type" value="mRNA"/>
</dbReference>
<name>A0A1E1X0H2_9ACAR</name>
<dbReference type="PANTHER" id="PTHR33198">
    <property type="entry name" value="ANK_REP_REGION DOMAIN-CONTAINING PROTEIN-RELATED"/>
    <property type="match status" value="1"/>
</dbReference>
<accession>A0A1E1X0H2</accession>
<feature type="non-terminal residue" evidence="1">
    <location>
        <position position="1"/>
    </location>
</feature>
<sequence>YDRKAQNFDSYLERFEHFVSANDITEAKKLSVFLTVLGAEACEVLKNLVVSALPGETTFTEVKILMKNQYRPQTSVIAERCRFNRRFQLEQESVEDFVLELKHLSRKCDFGGFLQGALRDRLVAGIRNEEIQRAMFTAEGLTFQGACKIALDRELATQQAALLQQRGRRSEALNAV</sequence>
<organism evidence="1">
    <name type="scientific">Amblyomma aureolatum</name>
    <dbReference type="NCBI Taxonomy" id="187763"/>
    <lineage>
        <taxon>Eukaryota</taxon>
        <taxon>Metazoa</taxon>
        <taxon>Ecdysozoa</taxon>
        <taxon>Arthropoda</taxon>
        <taxon>Chelicerata</taxon>
        <taxon>Arachnida</taxon>
        <taxon>Acari</taxon>
        <taxon>Parasitiformes</taxon>
        <taxon>Ixodida</taxon>
        <taxon>Ixodoidea</taxon>
        <taxon>Ixodidae</taxon>
        <taxon>Amblyomminae</taxon>
        <taxon>Amblyomma</taxon>
    </lineage>
</organism>
<protein>
    <submittedName>
        <fullName evidence="1">Putative tick transposon</fullName>
    </submittedName>
</protein>
<feature type="non-terminal residue" evidence="1">
    <location>
        <position position="176"/>
    </location>
</feature>
<evidence type="ECO:0000313" key="1">
    <source>
        <dbReference type="EMBL" id="JAT92773.1"/>
    </source>
</evidence>